<name>A0A2P1JTT0_9CAUD</name>
<evidence type="ECO:0000313" key="1">
    <source>
        <dbReference type="EMBL" id="AVO22550.1"/>
    </source>
</evidence>
<dbReference type="Proteomes" id="UP000240673">
    <property type="component" value="Segment"/>
</dbReference>
<keyword evidence="2" id="KW-1185">Reference proteome</keyword>
<reference evidence="1 2" key="1">
    <citation type="submission" date="2018-02" db="EMBL/GenBank/DDBJ databases">
        <authorList>
            <person name="Zack K.M."/>
            <person name="Dedrick R.M."/>
            <person name="Ward M."/>
            <person name="Garlena R.A."/>
            <person name="Russell D.A."/>
            <person name="Pope W.H."/>
            <person name="Jacobs-Sera D."/>
            <person name="Hatfull G.F."/>
        </authorList>
    </citation>
    <scope>NUCLEOTIDE SEQUENCE [LARGE SCALE GENOMIC DNA]</scope>
</reference>
<dbReference type="GeneID" id="64471870"/>
<evidence type="ECO:0000313" key="2">
    <source>
        <dbReference type="Proteomes" id="UP000240673"/>
    </source>
</evidence>
<organism evidence="1 2">
    <name type="scientific">Streptomyces phage Paedore</name>
    <dbReference type="NCBI Taxonomy" id="2108134"/>
    <lineage>
        <taxon>Viruses</taxon>
        <taxon>Duplodnaviria</taxon>
        <taxon>Heunggongvirae</taxon>
        <taxon>Uroviricota</taxon>
        <taxon>Caudoviricetes</taxon>
        <taxon>Arquatrovirinae</taxon>
        <taxon>Arequatrovirus</taxon>
        <taxon>Arequatrovirus paedore</taxon>
    </lineage>
</organism>
<dbReference type="EMBL" id="MH001460">
    <property type="protein sequence ID" value="AVO22550.1"/>
    <property type="molecule type" value="Genomic_DNA"/>
</dbReference>
<proteinExistence type="predicted"/>
<dbReference type="KEGG" id="vg:64471870"/>
<dbReference type="RefSeq" id="YP_010055933.1">
    <property type="nucleotide sequence ID" value="NC_054671.1"/>
</dbReference>
<accession>A0A2P1JTT0</accession>
<gene>
    <name evidence="1" type="primary">67</name>
    <name evidence="1" type="ORF">PBI_PAEDORE_67</name>
</gene>
<protein>
    <submittedName>
        <fullName evidence="1">Uncharacterized protein</fullName>
    </submittedName>
</protein>
<sequence length="81" mass="9338">MARERDGWEYTEDGPRWAPTAEIAMSEITGGLYGHEYDETRRQLDELVRAAQRDAAQRLSEAGHEEAARLIFPTYPKENEQ</sequence>